<protein>
    <submittedName>
        <fullName evidence="4">3'-N-debenzoyl-2'-deoxytaxol N-benzoyltransferase</fullName>
        <ecNumber evidence="4">2.3.1.188</ecNumber>
    </submittedName>
</protein>
<reference evidence="4 5" key="1">
    <citation type="journal article" date="2017" name="Nature">
        <title>The Apostasia genome and the evolution of orchids.</title>
        <authorList>
            <person name="Zhang G.Q."/>
            <person name="Liu K.W."/>
            <person name="Li Z."/>
            <person name="Lohaus R."/>
            <person name="Hsiao Y.Y."/>
            <person name="Niu S.C."/>
            <person name="Wang J.Y."/>
            <person name="Lin Y.C."/>
            <person name="Xu Q."/>
            <person name="Chen L.J."/>
            <person name="Yoshida K."/>
            <person name="Fujiwara S."/>
            <person name="Wang Z.W."/>
            <person name="Zhang Y.Q."/>
            <person name="Mitsuda N."/>
            <person name="Wang M."/>
            <person name="Liu G.H."/>
            <person name="Pecoraro L."/>
            <person name="Huang H.X."/>
            <person name="Xiao X.J."/>
            <person name="Lin M."/>
            <person name="Wu X.Y."/>
            <person name="Wu W.L."/>
            <person name="Chen Y.Y."/>
            <person name="Chang S.B."/>
            <person name="Sakamoto S."/>
            <person name="Ohme-Takagi M."/>
            <person name="Yagi M."/>
            <person name="Zeng S.J."/>
            <person name="Shen C.Y."/>
            <person name="Yeh C.M."/>
            <person name="Luo Y.B."/>
            <person name="Tsai W.C."/>
            <person name="Van de Peer Y."/>
            <person name="Liu Z.J."/>
        </authorList>
    </citation>
    <scope>NUCLEOTIDE SEQUENCE [LARGE SCALE GENOMIC DNA]</scope>
    <source>
        <strain evidence="5">cv. Shenzhen</strain>
        <tissue evidence="4">Stem</tissue>
    </source>
</reference>
<dbReference type="AlphaFoldDB" id="A0A2I0B3C5"/>
<accession>A0A2I0B3C5</accession>
<evidence type="ECO:0000256" key="1">
    <source>
        <dbReference type="ARBA" id="ARBA00009861"/>
    </source>
</evidence>
<keyword evidence="2 4" id="KW-0808">Transferase</keyword>
<dbReference type="GO" id="GO:0102406">
    <property type="term" value="F:omega-hydroxypalmitate O-sinapoyl transferase activity"/>
    <property type="evidence" value="ECO:0007669"/>
    <property type="project" value="UniProtKB-EC"/>
</dbReference>
<dbReference type="EMBL" id="KZ451918">
    <property type="protein sequence ID" value="PKA62298.1"/>
    <property type="molecule type" value="Genomic_DNA"/>
</dbReference>
<proteinExistence type="inferred from homology"/>
<dbReference type="PANTHER" id="PTHR31147:SF1">
    <property type="entry name" value="ACYL TRANSFERASE 4"/>
    <property type="match status" value="1"/>
</dbReference>
<sequence length="425" mass="45982">MSFTVTKLGQAMVRPAEPTPAGELSLSAIDLLPGLNAKVRTLHVFASGREPAKVIREALSKALVYYYPFAGRLVRFSGDGEVHVACTGGGVWLVEASANCSLRDLNNLEHPLQNVDLLPDPAPEEDPSAMILLMQVTQFDCGGFVVGLENSHCIADGLGTAQFLNAVAEFARGLDSPTLKPAWCPAAIPAPPKRPAVAPAALPPPPRTYHLHRLAIDVSIEDIEAFKAHFFAVTGKTCSAFEALAAAVWQCRTRALVSGGESMKLVFMADARSLVQPALPLGFYANCFFPVSVEAEGSWLARASRVEVVRLIKEAKARLPEEFRRWAAGDGEDPYAPALGYATLFLSEWRRLGFERVDYGWGSPAYVVPLTYTDLIPVCIVGSPPAPAEGIRLSTQCVEEEHLEAFKKHMISAWQAEDLEAASLD</sequence>
<keyword evidence="3 4" id="KW-0012">Acyltransferase</keyword>
<evidence type="ECO:0000256" key="2">
    <source>
        <dbReference type="ARBA" id="ARBA00022679"/>
    </source>
</evidence>
<dbReference type="EC" id="2.3.1.188" evidence="4"/>
<dbReference type="Gene3D" id="3.30.559.10">
    <property type="entry name" value="Chloramphenicol acetyltransferase-like domain"/>
    <property type="match status" value="2"/>
</dbReference>
<dbReference type="OrthoDB" id="444127at2759"/>
<dbReference type="Pfam" id="PF02458">
    <property type="entry name" value="Transferase"/>
    <property type="match status" value="1"/>
</dbReference>
<keyword evidence="5" id="KW-1185">Reference proteome</keyword>
<evidence type="ECO:0000313" key="4">
    <source>
        <dbReference type="EMBL" id="PKA62298.1"/>
    </source>
</evidence>
<dbReference type="Proteomes" id="UP000236161">
    <property type="component" value="Unassembled WGS sequence"/>
</dbReference>
<dbReference type="PANTHER" id="PTHR31147">
    <property type="entry name" value="ACYL TRANSFERASE 4"/>
    <property type="match status" value="1"/>
</dbReference>
<evidence type="ECO:0000313" key="5">
    <source>
        <dbReference type="Proteomes" id="UP000236161"/>
    </source>
</evidence>
<dbReference type="InterPro" id="IPR023213">
    <property type="entry name" value="CAT-like_dom_sf"/>
</dbReference>
<gene>
    <name evidence="4" type="primary">TAX10</name>
    <name evidence="4" type="ORF">AXF42_Ash016090</name>
</gene>
<organism evidence="4 5">
    <name type="scientific">Apostasia shenzhenica</name>
    <dbReference type="NCBI Taxonomy" id="1088818"/>
    <lineage>
        <taxon>Eukaryota</taxon>
        <taxon>Viridiplantae</taxon>
        <taxon>Streptophyta</taxon>
        <taxon>Embryophyta</taxon>
        <taxon>Tracheophyta</taxon>
        <taxon>Spermatophyta</taxon>
        <taxon>Magnoliopsida</taxon>
        <taxon>Liliopsida</taxon>
        <taxon>Asparagales</taxon>
        <taxon>Orchidaceae</taxon>
        <taxon>Apostasioideae</taxon>
        <taxon>Apostasia</taxon>
    </lineage>
</organism>
<dbReference type="InterPro" id="IPR050898">
    <property type="entry name" value="Plant_acyltransferase"/>
</dbReference>
<evidence type="ECO:0000256" key="3">
    <source>
        <dbReference type="ARBA" id="ARBA00023315"/>
    </source>
</evidence>
<name>A0A2I0B3C5_9ASPA</name>
<comment type="similarity">
    <text evidence="1">Belongs to the plant acyltransferase family.</text>
</comment>